<dbReference type="PANTHER" id="PTHR11712:SF320">
    <property type="entry name" value="BETA-KETOACYL SYNTHASE"/>
    <property type="match status" value="1"/>
</dbReference>
<dbReference type="Gene3D" id="3.40.47.10">
    <property type="match status" value="1"/>
</dbReference>
<protein>
    <submittedName>
        <fullName evidence="5">Beta-ACP synthase</fullName>
    </submittedName>
</protein>
<dbReference type="GO" id="GO:0006633">
    <property type="term" value="P:fatty acid biosynthetic process"/>
    <property type="evidence" value="ECO:0007669"/>
    <property type="project" value="TreeGrafter"/>
</dbReference>
<dbReference type="AlphaFoldDB" id="A0A1Y1CPU1"/>
<gene>
    <name evidence="5" type="ORF">ALGA_4165</name>
</gene>
<comment type="similarity">
    <text evidence="1 3">Belongs to the thiolase-like superfamily. Beta-ketoacyl-ACP synthases family.</text>
</comment>
<feature type="domain" description="Ketosynthase family 3 (KS3)" evidence="4">
    <location>
        <begin position="2"/>
        <end position="393"/>
    </location>
</feature>
<dbReference type="InterPro" id="IPR000794">
    <property type="entry name" value="Beta-ketoacyl_synthase"/>
</dbReference>
<keyword evidence="2 3" id="KW-0808">Transferase</keyword>
<dbReference type="InterPro" id="IPR016039">
    <property type="entry name" value="Thiolase-like"/>
</dbReference>
<organism evidence="5 6">
    <name type="scientific">Labilibaculum antarcticum</name>
    <dbReference type="NCBI Taxonomy" id="1717717"/>
    <lineage>
        <taxon>Bacteria</taxon>
        <taxon>Pseudomonadati</taxon>
        <taxon>Bacteroidota</taxon>
        <taxon>Bacteroidia</taxon>
        <taxon>Marinilabiliales</taxon>
        <taxon>Marinifilaceae</taxon>
        <taxon>Labilibaculum</taxon>
    </lineage>
</organism>
<dbReference type="GO" id="GO:0005829">
    <property type="term" value="C:cytosol"/>
    <property type="evidence" value="ECO:0007669"/>
    <property type="project" value="TreeGrafter"/>
</dbReference>
<keyword evidence="6" id="KW-1185">Reference proteome</keyword>
<evidence type="ECO:0000259" key="4">
    <source>
        <dbReference type="PROSITE" id="PS52004"/>
    </source>
</evidence>
<evidence type="ECO:0000256" key="3">
    <source>
        <dbReference type="RuleBase" id="RU003694"/>
    </source>
</evidence>
<accession>A0A1Y1CPU1</accession>
<name>A0A1Y1CPU1_9BACT</name>
<sequence>MSRKVVVTGLGIVSALGLGVKQNIHALQNGHTGIAPIKYLQTRLRDKFVLGEVKYSNTDLKSILGIDEDELISRTSMLGILAVREAANMAGLTLDELKTCALVSGTTVGGMDLTEQIVDFDSEKDLHKVLNLHPCGDSTEKIASYLGIGGFVTTYSTACSSAANAIMMGARLIKSGRADRVIAGGTDALSCFTLNGFNSLLILDCEYCRPFDRSRAGLNLGEGAGFIVLEAEDIAKPNKALAVLSGYANANDAHHQTASSPEGIGASLSMQKAMEVAGLKCADISYINAHGTGTPNNDSSEARAIGNLFGDNPPFSSTKAFTGHTLGACGGIEGVFSIMAIQNQELYAGLNFSEADEDSHIVPIDQYEKSEIKHVLSNSFGFGGNNSSLVFSKI</sequence>
<dbReference type="PROSITE" id="PS52004">
    <property type="entry name" value="KS3_2"/>
    <property type="match status" value="1"/>
</dbReference>
<reference evidence="5 6" key="1">
    <citation type="journal article" date="2018" name="Mar. Genomics">
        <title>Complete genome sequence of Marinifilaceae bacterium strain SPP2, isolated from the Antarctic marine sediment.</title>
        <authorList>
            <person name="Watanabe M."/>
            <person name="Kojima H."/>
            <person name="Fukui M."/>
        </authorList>
    </citation>
    <scope>NUCLEOTIDE SEQUENCE [LARGE SCALE GENOMIC DNA]</scope>
    <source>
        <strain evidence="5 6">SPP2</strain>
    </source>
</reference>
<evidence type="ECO:0000313" key="5">
    <source>
        <dbReference type="EMBL" id="BAX82456.1"/>
    </source>
</evidence>
<dbReference type="InterPro" id="IPR014030">
    <property type="entry name" value="Ketoacyl_synth_N"/>
</dbReference>
<dbReference type="InterPro" id="IPR020841">
    <property type="entry name" value="PKS_Beta-ketoAc_synthase_dom"/>
</dbReference>
<dbReference type="Pfam" id="PF02801">
    <property type="entry name" value="Ketoacyl-synt_C"/>
    <property type="match status" value="1"/>
</dbReference>
<reference evidence="6" key="2">
    <citation type="journal article" date="2020" name="Antonie Van Leeuwenhoek">
        <title>Labilibaculum antarcticum sp. nov., a novel facultative anaerobic, psychrotorelant bacterium isolated from marine sediment of Antarctica.</title>
        <authorList>
            <person name="Watanabe M."/>
            <person name="Kojima H."/>
            <person name="Fukui M."/>
        </authorList>
    </citation>
    <scope>NUCLEOTIDE SEQUENCE [LARGE SCALE GENOMIC DNA]</scope>
    <source>
        <strain evidence="6">SPP2</strain>
    </source>
</reference>
<dbReference type="Pfam" id="PF00109">
    <property type="entry name" value="ketoacyl-synt"/>
    <property type="match status" value="1"/>
</dbReference>
<dbReference type="GO" id="GO:0004315">
    <property type="term" value="F:3-oxoacyl-[acyl-carrier-protein] synthase activity"/>
    <property type="evidence" value="ECO:0007669"/>
    <property type="project" value="TreeGrafter"/>
</dbReference>
<dbReference type="SUPFAM" id="SSF53901">
    <property type="entry name" value="Thiolase-like"/>
    <property type="match status" value="1"/>
</dbReference>
<dbReference type="EMBL" id="AP018042">
    <property type="protein sequence ID" value="BAX82456.1"/>
    <property type="molecule type" value="Genomic_DNA"/>
</dbReference>
<dbReference type="RefSeq" id="WP_096432786.1">
    <property type="nucleotide sequence ID" value="NZ_AP018042.1"/>
</dbReference>
<dbReference type="SMART" id="SM00825">
    <property type="entry name" value="PKS_KS"/>
    <property type="match status" value="1"/>
</dbReference>
<evidence type="ECO:0000313" key="6">
    <source>
        <dbReference type="Proteomes" id="UP000218267"/>
    </source>
</evidence>
<evidence type="ECO:0000256" key="2">
    <source>
        <dbReference type="ARBA" id="ARBA00022679"/>
    </source>
</evidence>
<dbReference type="KEGG" id="mbas:ALGA_4165"/>
<dbReference type="CDD" id="cd00834">
    <property type="entry name" value="KAS_I_II"/>
    <property type="match status" value="1"/>
</dbReference>
<dbReference type="InterPro" id="IPR014031">
    <property type="entry name" value="Ketoacyl_synth_C"/>
</dbReference>
<dbReference type="Proteomes" id="UP000218267">
    <property type="component" value="Chromosome"/>
</dbReference>
<dbReference type="OrthoDB" id="9808669at2"/>
<evidence type="ECO:0000256" key="1">
    <source>
        <dbReference type="ARBA" id="ARBA00008467"/>
    </source>
</evidence>
<proteinExistence type="inferred from homology"/>
<dbReference type="PANTHER" id="PTHR11712">
    <property type="entry name" value="POLYKETIDE SYNTHASE-RELATED"/>
    <property type="match status" value="1"/>
</dbReference>